<sequence length="367" mass="41316">MTSSMRTLMWRRDWDGNSMEQATFRRGEDGIEIAGTVLLAEKGIPLRVEYRVQCDAGCNTRRIEVSQDFQGKTRSLTLLHDGAGNWRLNGAAAPDLAGCTDIDLGVSPSTNALPVNRLRPAIGATGEIRAAWVRFPELTVTAAPQAYDRLEERRYRYRNLDSDFKAVLEVDEDGFPVQYEGIWTRIADGAPARGLTHALAGALFSPGPSPELGEAAKAFDWVIGGWRAEVFDYGQDGTVRTGHGEWWFSWALEGRAIQDIWIAPPRGGRETGDLPVRDRYSTTLRWLDGDGETWRILWLNPVTGVLNRLQGRMKDGRIVLEGEEYGRPARWSFNDITPDSFVWRGESQQEDGNWRLDAEFRLRRMVG</sequence>
<dbReference type="EMBL" id="RBIG01000001">
    <property type="protein sequence ID" value="RKQ73279.1"/>
    <property type="molecule type" value="Genomic_DNA"/>
</dbReference>
<protein>
    <submittedName>
        <fullName evidence="1">Uncharacterized protein</fullName>
    </submittedName>
</protein>
<proteinExistence type="predicted"/>
<accession>A0A420WQK8</accession>
<reference evidence="1 2" key="1">
    <citation type="submission" date="2018-10" db="EMBL/GenBank/DDBJ databases">
        <title>Comparative analysis of microorganisms from saline springs in Andes Mountain Range, Colombia.</title>
        <authorList>
            <person name="Rubin E."/>
        </authorList>
    </citation>
    <scope>NUCLEOTIDE SEQUENCE [LARGE SCALE GENOMIC DNA]</scope>
    <source>
        <strain evidence="1 2">USBA 36</strain>
    </source>
</reference>
<comment type="caution">
    <text evidence="1">The sequence shown here is derived from an EMBL/GenBank/DDBJ whole genome shotgun (WGS) entry which is preliminary data.</text>
</comment>
<dbReference type="Proteomes" id="UP000277424">
    <property type="component" value="Unassembled WGS sequence"/>
</dbReference>
<name>A0A420WQK8_9PROT</name>
<evidence type="ECO:0000313" key="1">
    <source>
        <dbReference type="EMBL" id="RKQ73279.1"/>
    </source>
</evidence>
<gene>
    <name evidence="1" type="ORF">BCL74_1065</name>
</gene>
<dbReference type="InterPro" id="IPR009467">
    <property type="entry name" value="Glycolipid-bd_prot_put"/>
</dbReference>
<dbReference type="RefSeq" id="WP_244922219.1">
    <property type="nucleotide sequence ID" value="NZ_RBIG01000001.1"/>
</dbReference>
<dbReference type="AlphaFoldDB" id="A0A420WQK8"/>
<dbReference type="Pfam" id="PF06475">
    <property type="entry name" value="Glycolipid_bind"/>
    <property type="match status" value="1"/>
</dbReference>
<evidence type="ECO:0000313" key="2">
    <source>
        <dbReference type="Proteomes" id="UP000277424"/>
    </source>
</evidence>
<dbReference type="SUPFAM" id="SSF159275">
    <property type="entry name" value="PA1994-like"/>
    <property type="match status" value="1"/>
</dbReference>
<organism evidence="1 2">
    <name type="scientific">Oceanibaculum indicum</name>
    <dbReference type="NCBI Taxonomy" id="526216"/>
    <lineage>
        <taxon>Bacteria</taxon>
        <taxon>Pseudomonadati</taxon>
        <taxon>Pseudomonadota</taxon>
        <taxon>Alphaproteobacteria</taxon>
        <taxon>Rhodospirillales</taxon>
        <taxon>Oceanibaculaceae</taxon>
        <taxon>Oceanibaculum</taxon>
    </lineage>
</organism>